<reference evidence="1 2" key="1">
    <citation type="journal article" date="2019" name="Sci. Rep.">
        <title>Orb-weaving spider Araneus ventricosus genome elucidates the spidroin gene catalogue.</title>
        <authorList>
            <person name="Kono N."/>
            <person name="Nakamura H."/>
            <person name="Ohtoshi R."/>
            <person name="Moran D.A.P."/>
            <person name="Shinohara A."/>
            <person name="Yoshida Y."/>
            <person name="Fujiwara M."/>
            <person name="Mori M."/>
            <person name="Tomita M."/>
            <person name="Arakawa K."/>
        </authorList>
    </citation>
    <scope>NUCLEOTIDE SEQUENCE [LARGE SCALE GENOMIC DNA]</scope>
</reference>
<proteinExistence type="predicted"/>
<comment type="caution">
    <text evidence="1">The sequence shown here is derived from an EMBL/GenBank/DDBJ whole genome shotgun (WGS) entry which is preliminary data.</text>
</comment>
<sequence length="125" mass="14681">MAYYTKNIPLSLVERISQSVVRDKQAKHSYVRFACPVRVLQSYNGALLEYSMPICHRDRGNLIAESCLRDQRVDEFETRFHGRLCSWSFLYPLRVERSPCCCGMEVRRGRCRLSCHPRYQTTAQN</sequence>
<name>A0A4Y2GIX3_ARAVE</name>
<organism evidence="1 2">
    <name type="scientific">Araneus ventricosus</name>
    <name type="common">Orbweaver spider</name>
    <name type="synonym">Epeira ventricosa</name>
    <dbReference type="NCBI Taxonomy" id="182803"/>
    <lineage>
        <taxon>Eukaryota</taxon>
        <taxon>Metazoa</taxon>
        <taxon>Ecdysozoa</taxon>
        <taxon>Arthropoda</taxon>
        <taxon>Chelicerata</taxon>
        <taxon>Arachnida</taxon>
        <taxon>Araneae</taxon>
        <taxon>Araneomorphae</taxon>
        <taxon>Entelegynae</taxon>
        <taxon>Araneoidea</taxon>
        <taxon>Araneidae</taxon>
        <taxon>Araneus</taxon>
    </lineage>
</organism>
<dbReference type="EMBL" id="BGPR01001358">
    <property type="protein sequence ID" value="GBM51984.1"/>
    <property type="molecule type" value="Genomic_DNA"/>
</dbReference>
<dbReference type="Proteomes" id="UP000499080">
    <property type="component" value="Unassembled WGS sequence"/>
</dbReference>
<dbReference type="AlphaFoldDB" id="A0A4Y2GIX3"/>
<protein>
    <submittedName>
        <fullName evidence="1">Uncharacterized protein</fullName>
    </submittedName>
</protein>
<evidence type="ECO:0000313" key="2">
    <source>
        <dbReference type="Proteomes" id="UP000499080"/>
    </source>
</evidence>
<gene>
    <name evidence="1" type="ORF">AVEN_32109_1</name>
</gene>
<evidence type="ECO:0000313" key="1">
    <source>
        <dbReference type="EMBL" id="GBM51984.1"/>
    </source>
</evidence>
<accession>A0A4Y2GIX3</accession>
<keyword evidence="2" id="KW-1185">Reference proteome</keyword>